<dbReference type="EMBL" id="CP022743">
    <property type="protein sequence ID" value="ASU35157.1"/>
    <property type="molecule type" value="Genomic_DNA"/>
</dbReference>
<evidence type="ECO:0000313" key="1">
    <source>
        <dbReference type="EMBL" id="ASU35157.1"/>
    </source>
</evidence>
<name>A0A223NZ52_9SPHI</name>
<proteinExistence type="predicted"/>
<dbReference type="Proteomes" id="UP000215002">
    <property type="component" value="Chromosome"/>
</dbReference>
<dbReference type="AlphaFoldDB" id="A0A223NZ52"/>
<dbReference type="KEGG" id="muc:MuYL_3272"/>
<evidence type="ECO:0000313" key="2">
    <source>
        <dbReference type="Proteomes" id="UP000215002"/>
    </source>
</evidence>
<organism evidence="1 2">
    <name type="scientific">Mucilaginibacter xinganensis</name>
    <dbReference type="NCBI Taxonomy" id="1234841"/>
    <lineage>
        <taxon>Bacteria</taxon>
        <taxon>Pseudomonadati</taxon>
        <taxon>Bacteroidota</taxon>
        <taxon>Sphingobacteriia</taxon>
        <taxon>Sphingobacteriales</taxon>
        <taxon>Sphingobacteriaceae</taxon>
        <taxon>Mucilaginibacter</taxon>
    </lineage>
</organism>
<protein>
    <submittedName>
        <fullName evidence="1">Uncharacterized protein</fullName>
    </submittedName>
</protein>
<keyword evidence="2" id="KW-1185">Reference proteome</keyword>
<gene>
    <name evidence="1" type="ORF">MuYL_3272</name>
</gene>
<sequence length="40" mass="4967">MIYKYKLRILLLRRKVIKNVNLMEFNKTFLEAGEGWLYNF</sequence>
<reference evidence="1 2" key="1">
    <citation type="submission" date="2017-08" db="EMBL/GenBank/DDBJ databases">
        <title>Complete genome sequence of Mucilaginibacter sp. strain BJC16-A31.</title>
        <authorList>
            <consortium name="Henan University of Science and Technology"/>
            <person name="You X."/>
        </authorList>
    </citation>
    <scope>NUCLEOTIDE SEQUENCE [LARGE SCALE GENOMIC DNA]</scope>
    <source>
        <strain evidence="1 2">BJC16-A31</strain>
    </source>
</reference>
<accession>A0A223NZ52</accession>